<dbReference type="EMBL" id="CP000609">
    <property type="protein sequence ID" value="ABO34910.1"/>
    <property type="molecule type" value="Genomic_DNA"/>
</dbReference>
<dbReference type="Gene3D" id="2.160.20.10">
    <property type="entry name" value="Single-stranded right-handed beta-helix, Pectin lyase-like"/>
    <property type="match status" value="2"/>
</dbReference>
<evidence type="ECO:0000259" key="1">
    <source>
        <dbReference type="Pfam" id="PF05048"/>
    </source>
</evidence>
<dbReference type="KEGG" id="mmq:MmarC5_0596"/>
<dbReference type="RefSeq" id="WP_011868364.1">
    <property type="nucleotide sequence ID" value="NC_009135.1"/>
</dbReference>
<dbReference type="GeneID" id="4929323"/>
<dbReference type="InterPro" id="IPR007742">
    <property type="entry name" value="NosD_dom"/>
</dbReference>
<sequence length="304" mass="32864">MTKISYKPLIALALAVFLSMSFAYAAAGGEKGTNTNYINSLPYTINDSGKYLLNVSESGLNGPAIEIIVDNVTLEGNGHYIEGDYIHNGYTQDCGVRALYVSGLTIKDMNISGFASGICFMGVSDSTIFKNNIPNSDEDGIGIYEGCENIRVEQNSISECMFPLYISTAYPYTIPITNVEIVNNEIIDSGLGITLSGNSANAKITSNDIINNSRGICAYIATDLKITSNDIVDAYQGIYLYMATNAKITSNDIVDAMILGMGIYDSNDCDIHGNKISSYGIDLEILNNTDFKESGNKYNDSNII</sequence>
<evidence type="ECO:0000313" key="3">
    <source>
        <dbReference type="Proteomes" id="UP000000253"/>
    </source>
</evidence>
<proteinExistence type="predicted"/>
<gene>
    <name evidence="2" type="ordered locus">MmarC5_0596</name>
</gene>
<evidence type="ECO:0000313" key="2">
    <source>
        <dbReference type="EMBL" id="ABO34910.1"/>
    </source>
</evidence>
<dbReference type="HOGENOM" id="CLU_914022_0_0_2"/>
<dbReference type="SUPFAM" id="SSF51126">
    <property type="entry name" value="Pectin lyase-like"/>
    <property type="match status" value="2"/>
</dbReference>
<accession>A4FXI1</accession>
<dbReference type="SMART" id="SM00710">
    <property type="entry name" value="PbH1"/>
    <property type="match status" value="8"/>
</dbReference>
<dbReference type="Proteomes" id="UP000000253">
    <property type="component" value="Chromosome"/>
</dbReference>
<dbReference type="InterPro" id="IPR012334">
    <property type="entry name" value="Pectin_lyas_fold"/>
</dbReference>
<name>A4FXI1_METM5</name>
<reference evidence="2 3" key="1">
    <citation type="submission" date="2007-03" db="EMBL/GenBank/DDBJ databases">
        <title>Complete sequence of chromosome of Methanococcus maripaludis C5.</title>
        <authorList>
            <consortium name="US DOE Joint Genome Institute"/>
            <person name="Copeland A."/>
            <person name="Lucas S."/>
            <person name="Lapidus A."/>
            <person name="Barry K."/>
            <person name="Glavina del Rio T."/>
            <person name="Dalin E."/>
            <person name="Tice H."/>
            <person name="Pitluck S."/>
            <person name="Chertkov O."/>
            <person name="Brettin T."/>
            <person name="Bruce D."/>
            <person name="Han C."/>
            <person name="Detter J.C."/>
            <person name="Schmutz J."/>
            <person name="Larimer F."/>
            <person name="Land M."/>
            <person name="Hauser L."/>
            <person name="Kyrpides N."/>
            <person name="Mikhailova N."/>
            <person name="Sieprawska-Lupa M."/>
            <person name="Whitman W.B."/>
            <person name="Richardson P."/>
        </authorList>
    </citation>
    <scope>NUCLEOTIDE SEQUENCE [LARGE SCALE GENOMIC DNA]</scope>
    <source>
        <strain evidence="3">C5 / ATCC BAA-1333</strain>
    </source>
</reference>
<dbReference type="eggNOG" id="arCOG02499">
    <property type="taxonomic scope" value="Archaea"/>
</dbReference>
<dbReference type="Pfam" id="PF05048">
    <property type="entry name" value="NosD"/>
    <property type="match status" value="1"/>
</dbReference>
<feature type="domain" description="Periplasmic copper-binding protein NosD beta helix" evidence="1">
    <location>
        <begin position="146"/>
        <end position="290"/>
    </location>
</feature>
<organism evidence="2 3">
    <name type="scientific">Methanococcus maripaludis (strain C5 / ATCC BAA-1333)</name>
    <dbReference type="NCBI Taxonomy" id="402880"/>
    <lineage>
        <taxon>Archaea</taxon>
        <taxon>Methanobacteriati</taxon>
        <taxon>Methanobacteriota</taxon>
        <taxon>Methanomada group</taxon>
        <taxon>Methanococci</taxon>
        <taxon>Methanococcales</taxon>
        <taxon>Methanococcaceae</taxon>
        <taxon>Methanococcus</taxon>
    </lineage>
</organism>
<dbReference type="InterPro" id="IPR011050">
    <property type="entry name" value="Pectin_lyase_fold/virulence"/>
</dbReference>
<dbReference type="InterPro" id="IPR006626">
    <property type="entry name" value="PbH1"/>
</dbReference>
<dbReference type="AlphaFoldDB" id="A4FXI1"/>
<protein>
    <recommendedName>
        <fullName evidence="1">Periplasmic copper-binding protein NosD beta helix domain-containing protein</fullName>
    </recommendedName>
</protein>
<dbReference type="OrthoDB" id="117568at2157"/>